<evidence type="ECO:0000313" key="16">
    <source>
        <dbReference type="EMBL" id="TCD64419.1"/>
    </source>
</evidence>
<dbReference type="GO" id="GO:0016705">
    <property type="term" value="F:oxidoreductase activity, acting on paired donors, with incorporation or reduction of molecular oxygen"/>
    <property type="evidence" value="ECO:0007669"/>
    <property type="project" value="InterPro"/>
</dbReference>
<dbReference type="GO" id="GO:0004497">
    <property type="term" value="F:monooxygenase activity"/>
    <property type="evidence" value="ECO:0007669"/>
    <property type="project" value="UniProtKB-KW"/>
</dbReference>
<evidence type="ECO:0000256" key="3">
    <source>
        <dbReference type="ARBA" id="ARBA00005179"/>
    </source>
</evidence>
<dbReference type="PANTHER" id="PTHR46300">
    <property type="entry name" value="P450, PUTATIVE (EUROFUNG)-RELATED-RELATED"/>
    <property type="match status" value="1"/>
</dbReference>
<evidence type="ECO:0000256" key="11">
    <source>
        <dbReference type="ARBA" id="ARBA00023033"/>
    </source>
</evidence>
<evidence type="ECO:0000256" key="2">
    <source>
        <dbReference type="ARBA" id="ARBA00004167"/>
    </source>
</evidence>
<dbReference type="Pfam" id="PF00067">
    <property type="entry name" value="p450"/>
    <property type="match status" value="1"/>
</dbReference>
<gene>
    <name evidence="16" type="ORF">EIP91_004100</name>
</gene>
<evidence type="ECO:0000256" key="4">
    <source>
        <dbReference type="ARBA" id="ARBA00010617"/>
    </source>
</evidence>
<sequence length="515" mass="58258">MPDFFLFVTAAVILCALAVRWRRTSALLPPGPKPWPLIGNILDMPTVRPWETYRAWCKQYESDVIYVNIPTQPTIILGSVKAAIGLLEKRSEIYSGRSVPMMLELMGWDFNFGFMTYTPRWRAHRRMFHQLFHSGVVERYRPVQLSEARKFLSWILISPEHTRKHVRLMLTSIILELAFGRKITGLDDEYVHIAEVAGEALNVSIIPGAFWVEYFPWLKYVPSWVPGNLSMKTVERYKPYVALTRNKAFDQVQAAMEEGNPPACLATELLEENRAKYAGTPAHAAFDEVAKNIISVAYHVAADTTTSSCEAFLVAMAMYPDIQRKAQAELDRIVGPDRLPEFDDLPHMPYLRAVVMETGRWMPVVPFGLPHRVIQEDTYNGYRIPEGTMIIPNAWSMLHDPETYPEPERFHPDRFLNADGTINTNVRDPATIAFGFGRRICPGRHFSDNALSIFIASVLHVFEITPGFDKAGRPVKLSSEIVGGLVSTPENVPCGLKPRSEQAAQLIRKDGAESK</sequence>
<dbReference type="GO" id="GO:0020037">
    <property type="term" value="F:heme binding"/>
    <property type="evidence" value="ECO:0007669"/>
    <property type="project" value="InterPro"/>
</dbReference>
<comment type="subcellular location">
    <subcellularLocation>
        <location evidence="2">Membrane</location>
        <topology evidence="2">Single-pass membrane protein</topology>
    </subcellularLocation>
</comment>
<evidence type="ECO:0000256" key="13">
    <source>
        <dbReference type="PIRSR" id="PIRSR602401-1"/>
    </source>
</evidence>
<dbReference type="PROSITE" id="PS00086">
    <property type="entry name" value="CYTOCHROME_P450"/>
    <property type="match status" value="1"/>
</dbReference>
<keyword evidence="15" id="KW-0732">Signal</keyword>
<keyword evidence="9 14" id="KW-0560">Oxidoreductase</keyword>
<dbReference type="Gene3D" id="1.10.630.10">
    <property type="entry name" value="Cytochrome P450"/>
    <property type="match status" value="1"/>
</dbReference>
<feature type="binding site" description="axial binding residue" evidence="13">
    <location>
        <position position="441"/>
    </location>
    <ligand>
        <name>heme</name>
        <dbReference type="ChEBI" id="CHEBI:30413"/>
    </ligand>
    <ligandPart>
        <name>Fe</name>
        <dbReference type="ChEBI" id="CHEBI:18248"/>
    </ligandPart>
</feature>
<evidence type="ECO:0000256" key="10">
    <source>
        <dbReference type="ARBA" id="ARBA00023004"/>
    </source>
</evidence>
<dbReference type="InterPro" id="IPR001128">
    <property type="entry name" value="Cyt_P450"/>
</dbReference>
<feature type="signal peptide" evidence="15">
    <location>
        <begin position="1"/>
        <end position="26"/>
    </location>
</feature>
<evidence type="ECO:0008006" key="18">
    <source>
        <dbReference type="Google" id="ProtNLM"/>
    </source>
</evidence>
<dbReference type="EMBL" id="RWJN01000237">
    <property type="protein sequence ID" value="TCD64419.1"/>
    <property type="molecule type" value="Genomic_DNA"/>
</dbReference>
<dbReference type="InterPro" id="IPR002401">
    <property type="entry name" value="Cyt_P450_E_grp-I"/>
</dbReference>
<dbReference type="OrthoDB" id="2789670at2759"/>
<dbReference type="InterPro" id="IPR036396">
    <property type="entry name" value="Cyt_P450_sf"/>
</dbReference>
<dbReference type="STRING" id="92696.A0A4R0RHV5"/>
<evidence type="ECO:0000256" key="6">
    <source>
        <dbReference type="ARBA" id="ARBA00022692"/>
    </source>
</evidence>
<evidence type="ECO:0000256" key="12">
    <source>
        <dbReference type="ARBA" id="ARBA00023136"/>
    </source>
</evidence>
<accession>A0A4R0RHV5</accession>
<evidence type="ECO:0000313" key="17">
    <source>
        <dbReference type="Proteomes" id="UP000292702"/>
    </source>
</evidence>
<dbReference type="GO" id="GO:0016020">
    <property type="term" value="C:membrane"/>
    <property type="evidence" value="ECO:0007669"/>
    <property type="project" value="UniProtKB-SubCell"/>
</dbReference>
<keyword evidence="10 13" id="KW-0408">Iron</keyword>
<organism evidence="16 17">
    <name type="scientific">Steccherinum ochraceum</name>
    <dbReference type="NCBI Taxonomy" id="92696"/>
    <lineage>
        <taxon>Eukaryota</taxon>
        <taxon>Fungi</taxon>
        <taxon>Dikarya</taxon>
        <taxon>Basidiomycota</taxon>
        <taxon>Agaricomycotina</taxon>
        <taxon>Agaricomycetes</taxon>
        <taxon>Polyporales</taxon>
        <taxon>Steccherinaceae</taxon>
        <taxon>Steccherinum</taxon>
    </lineage>
</organism>
<evidence type="ECO:0000256" key="9">
    <source>
        <dbReference type="ARBA" id="ARBA00023002"/>
    </source>
</evidence>
<dbReference type="Proteomes" id="UP000292702">
    <property type="component" value="Unassembled WGS sequence"/>
</dbReference>
<evidence type="ECO:0000256" key="5">
    <source>
        <dbReference type="ARBA" id="ARBA00022617"/>
    </source>
</evidence>
<evidence type="ECO:0000256" key="14">
    <source>
        <dbReference type="RuleBase" id="RU000461"/>
    </source>
</evidence>
<evidence type="ECO:0000256" key="1">
    <source>
        <dbReference type="ARBA" id="ARBA00001971"/>
    </source>
</evidence>
<evidence type="ECO:0000256" key="8">
    <source>
        <dbReference type="ARBA" id="ARBA00022989"/>
    </source>
</evidence>
<protein>
    <recommendedName>
        <fullName evidence="18">Cytochrome P450</fullName>
    </recommendedName>
</protein>
<comment type="caution">
    <text evidence="16">The sequence shown here is derived from an EMBL/GenBank/DDBJ whole genome shotgun (WGS) entry which is preliminary data.</text>
</comment>
<dbReference type="PANTHER" id="PTHR46300:SF7">
    <property type="entry name" value="P450, PUTATIVE (EUROFUNG)-RELATED"/>
    <property type="match status" value="1"/>
</dbReference>
<feature type="chain" id="PRO_5020565508" description="Cytochrome P450" evidence="15">
    <location>
        <begin position="27"/>
        <end position="515"/>
    </location>
</feature>
<dbReference type="SUPFAM" id="SSF48264">
    <property type="entry name" value="Cytochrome P450"/>
    <property type="match status" value="1"/>
</dbReference>
<keyword evidence="7 13" id="KW-0479">Metal-binding</keyword>
<dbReference type="AlphaFoldDB" id="A0A4R0RHV5"/>
<dbReference type="PRINTS" id="PR00463">
    <property type="entry name" value="EP450I"/>
</dbReference>
<keyword evidence="12" id="KW-0472">Membrane</keyword>
<name>A0A4R0RHV5_9APHY</name>
<evidence type="ECO:0000256" key="15">
    <source>
        <dbReference type="SAM" id="SignalP"/>
    </source>
</evidence>
<comment type="cofactor">
    <cofactor evidence="1 13">
        <name>heme</name>
        <dbReference type="ChEBI" id="CHEBI:30413"/>
    </cofactor>
</comment>
<keyword evidence="6" id="KW-0812">Transmembrane</keyword>
<comment type="pathway">
    <text evidence="3">Secondary metabolite biosynthesis.</text>
</comment>
<evidence type="ECO:0000256" key="7">
    <source>
        <dbReference type="ARBA" id="ARBA00022723"/>
    </source>
</evidence>
<keyword evidence="8" id="KW-1133">Transmembrane helix</keyword>
<dbReference type="InterPro" id="IPR017972">
    <property type="entry name" value="Cyt_P450_CS"/>
</dbReference>
<keyword evidence="5 13" id="KW-0349">Heme</keyword>
<dbReference type="CDD" id="cd11065">
    <property type="entry name" value="CYP64-like"/>
    <property type="match status" value="1"/>
</dbReference>
<reference evidence="16 17" key="1">
    <citation type="submission" date="2018-11" db="EMBL/GenBank/DDBJ databases">
        <title>Genome assembly of Steccherinum ochraceum LE-BIN_3174, the white-rot fungus of the Steccherinaceae family (The Residual Polyporoid clade, Polyporales, Basidiomycota).</title>
        <authorList>
            <person name="Fedorova T.V."/>
            <person name="Glazunova O.A."/>
            <person name="Landesman E.O."/>
            <person name="Moiseenko K.V."/>
            <person name="Psurtseva N.V."/>
            <person name="Savinova O.S."/>
            <person name="Shakhova N.V."/>
            <person name="Tyazhelova T.V."/>
            <person name="Vasina D.V."/>
        </authorList>
    </citation>
    <scope>NUCLEOTIDE SEQUENCE [LARGE SCALE GENOMIC DNA]</scope>
    <source>
        <strain evidence="16 17">LE-BIN_3174</strain>
    </source>
</reference>
<proteinExistence type="inferred from homology"/>
<keyword evidence="11 14" id="KW-0503">Monooxygenase</keyword>
<keyword evidence="17" id="KW-1185">Reference proteome</keyword>
<dbReference type="InterPro" id="IPR050364">
    <property type="entry name" value="Cytochrome_P450_fung"/>
</dbReference>
<dbReference type="GO" id="GO:0005506">
    <property type="term" value="F:iron ion binding"/>
    <property type="evidence" value="ECO:0007669"/>
    <property type="project" value="InterPro"/>
</dbReference>
<comment type="similarity">
    <text evidence="4 14">Belongs to the cytochrome P450 family.</text>
</comment>